<feature type="transmembrane region" description="Helical" evidence="2">
    <location>
        <begin position="33"/>
        <end position="61"/>
    </location>
</feature>
<feature type="transmembrane region" description="Helical" evidence="2">
    <location>
        <begin position="114"/>
        <end position="133"/>
    </location>
</feature>
<evidence type="ECO:0000313" key="3">
    <source>
        <dbReference type="EMBL" id="KKK75318.1"/>
    </source>
</evidence>
<feature type="transmembrane region" description="Helical" evidence="2">
    <location>
        <begin position="236"/>
        <end position="260"/>
    </location>
</feature>
<evidence type="ECO:0000256" key="1">
    <source>
        <dbReference type="SAM" id="Coils"/>
    </source>
</evidence>
<evidence type="ECO:0000256" key="2">
    <source>
        <dbReference type="SAM" id="Phobius"/>
    </source>
</evidence>
<comment type="caution">
    <text evidence="3">The sequence shown here is derived from an EMBL/GenBank/DDBJ whole genome shotgun (WGS) entry which is preliminary data.</text>
</comment>
<gene>
    <name evidence="3" type="ORF">LCGC14_2874910</name>
</gene>
<protein>
    <submittedName>
        <fullName evidence="3">Uncharacterized protein</fullName>
    </submittedName>
</protein>
<feature type="coiled-coil region" evidence="1">
    <location>
        <begin position="295"/>
        <end position="325"/>
    </location>
</feature>
<reference evidence="3" key="1">
    <citation type="journal article" date="2015" name="Nature">
        <title>Complex archaea that bridge the gap between prokaryotes and eukaryotes.</title>
        <authorList>
            <person name="Spang A."/>
            <person name="Saw J.H."/>
            <person name="Jorgensen S.L."/>
            <person name="Zaremba-Niedzwiedzka K."/>
            <person name="Martijn J."/>
            <person name="Lind A.E."/>
            <person name="van Eijk R."/>
            <person name="Schleper C."/>
            <person name="Guy L."/>
            <person name="Ettema T.J."/>
        </authorList>
    </citation>
    <scope>NUCLEOTIDE SEQUENCE</scope>
</reference>
<accession>A0A0F8Y1Z0</accession>
<keyword evidence="2" id="KW-0812">Transmembrane</keyword>
<feature type="transmembrane region" description="Helical" evidence="2">
    <location>
        <begin position="73"/>
        <end position="94"/>
    </location>
</feature>
<feature type="transmembrane region" description="Helical" evidence="2">
    <location>
        <begin position="7"/>
        <end position="27"/>
    </location>
</feature>
<name>A0A0F8Y1Z0_9ZZZZ</name>
<feature type="non-terminal residue" evidence="3">
    <location>
        <position position="327"/>
    </location>
</feature>
<feature type="transmembrane region" description="Helical" evidence="2">
    <location>
        <begin position="272"/>
        <end position="290"/>
    </location>
</feature>
<feature type="transmembrane region" description="Helical" evidence="2">
    <location>
        <begin position="193"/>
        <end position="220"/>
    </location>
</feature>
<keyword evidence="2" id="KW-0472">Membrane</keyword>
<dbReference type="AlphaFoldDB" id="A0A0F8Y1Z0"/>
<keyword evidence="1" id="KW-0175">Coiled coil</keyword>
<organism evidence="3">
    <name type="scientific">marine sediment metagenome</name>
    <dbReference type="NCBI Taxonomy" id="412755"/>
    <lineage>
        <taxon>unclassified sequences</taxon>
        <taxon>metagenomes</taxon>
        <taxon>ecological metagenomes</taxon>
    </lineage>
</organism>
<keyword evidence="2" id="KW-1133">Transmembrane helix</keyword>
<proteinExistence type="predicted"/>
<dbReference type="EMBL" id="LAZR01055923">
    <property type="protein sequence ID" value="KKK75318.1"/>
    <property type="molecule type" value="Genomic_DNA"/>
</dbReference>
<sequence>MKEKAFSIFYFSGLIITTIIMLLQLFRIISFDIIFLFFFWAINFLSGFGIILSLANLYLLFLDKLRNKLDKKAVKIFLFIEILIPVFLAIYAIFKIFRKRPTTPTGFWFWVDNILYIYGIISLLLNLYIIPIIRDEIQKAMELGKYKWWRKKATKVSRNIKKRYFLLKKEFARAQIQDQMTAKEILNLWHRKFAIGFLLIIALGALIFTPIAFICAAYWFKLYIFYKIRINRHEKYLILLSMILIGFFASIAPFLNLNAYIAIIKYFWTTQLFYLLGIIFASFVFITKILNLQGISATSIKLRRRKQKIKKLEKEKEDLQKLLQEKE</sequence>